<reference evidence="2" key="1">
    <citation type="journal article" date="2020" name="Stud. Mycol.">
        <title>101 Dothideomycetes genomes: a test case for predicting lifestyles and emergence of pathogens.</title>
        <authorList>
            <person name="Haridas S."/>
            <person name="Albert R."/>
            <person name="Binder M."/>
            <person name="Bloem J."/>
            <person name="Labutti K."/>
            <person name="Salamov A."/>
            <person name="Andreopoulos B."/>
            <person name="Baker S."/>
            <person name="Barry K."/>
            <person name="Bills G."/>
            <person name="Bluhm B."/>
            <person name="Cannon C."/>
            <person name="Castanera R."/>
            <person name="Culley D."/>
            <person name="Daum C."/>
            <person name="Ezra D."/>
            <person name="Gonzalez J."/>
            <person name="Henrissat B."/>
            <person name="Kuo A."/>
            <person name="Liang C."/>
            <person name="Lipzen A."/>
            <person name="Lutzoni F."/>
            <person name="Magnuson J."/>
            <person name="Mondo S."/>
            <person name="Nolan M."/>
            <person name="Ohm R."/>
            <person name="Pangilinan J."/>
            <person name="Park H.-J."/>
            <person name="Ramirez L."/>
            <person name="Alfaro M."/>
            <person name="Sun H."/>
            <person name="Tritt A."/>
            <person name="Yoshinaga Y."/>
            <person name="Zwiers L.-H."/>
            <person name="Turgeon B."/>
            <person name="Goodwin S."/>
            <person name="Spatafora J."/>
            <person name="Crous P."/>
            <person name="Grigoriev I."/>
        </authorList>
    </citation>
    <scope>NUCLEOTIDE SEQUENCE</scope>
    <source>
        <strain evidence="2">CBS 115976</strain>
    </source>
</reference>
<protein>
    <recommendedName>
        <fullName evidence="1">DUF427 domain-containing protein</fullName>
    </recommendedName>
</protein>
<dbReference type="AlphaFoldDB" id="A0A6A6UPH0"/>
<keyword evidence="3" id="KW-1185">Reference proteome</keyword>
<sequence length="122" mass="13828">MSIIAISRGGVKLTTGFPTDNKRLDGLLFIPTDDVDPKYLEESDKVADHERYGTMRYYNLVFGKKKGLENGAVYFDDEKKAKDMKGWIGFKITRSGDPGNPHYHLFDEPEGDGVTEEQCWFG</sequence>
<name>A0A6A6UPH0_9PEZI</name>
<dbReference type="Gene3D" id="2.170.150.40">
    <property type="entry name" value="Domain of unknown function (DUF427)"/>
    <property type="match status" value="1"/>
</dbReference>
<dbReference type="Pfam" id="PF04248">
    <property type="entry name" value="NTP_transf_9"/>
    <property type="match status" value="1"/>
</dbReference>
<evidence type="ECO:0000313" key="2">
    <source>
        <dbReference type="EMBL" id="KAF2672988.1"/>
    </source>
</evidence>
<evidence type="ECO:0000313" key="3">
    <source>
        <dbReference type="Proteomes" id="UP000799302"/>
    </source>
</evidence>
<evidence type="ECO:0000259" key="1">
    <source>
        <dbReference type="Pfam" id="PF04248"/>
    </source>
</evidence>
<dbReference type="EMBL" id="MU004231">
    <property type="protein sequence ID" value="KAF2672988.1"/>
    <property type="molecule type" value="Genomic_DNA"/>
</dbReference>
<proteinExistence type="predicted"/>
<organism evidence="2 3">
    <name type="scientific">Microthyrium microscopicum</name>
    <dbReference type="NCBI Taxonomy" id="703497"/>
    <lineage>
        <taxon>Eukaryota</taxon>
        <taxon>Fungi</taxon>
        <taxon>Dikarya</taxon>
        <taxon>Ascomycota</taxon>
        <taxon>Pezizomycotina</taxon>
        <taxon>Dothideomycetes</taxon>
        <taxon>Dothideomycetes incertae sedis</taxon>
        <taxon>Microthyriales</taxon>
        <taxon>Microthyriaceae</taxon>
        <taxon>Microthyrium</taxon>
    </lineage>
</organism>
<accession>A0A6A6UPH0</accession>
<dbReference type="OrthoDB" id="10454966at2759"/>
<feature type="domain" description="DUF427" evidence="1">
    <location>
        <begin position="28"/>
        <end position="90"/>
    </location>
</feature>
<dbReference type="InterPro" id="IPR007361">
    <property type="entry name" value="DUF427"/>
</dbReference>
<gene>
    <name evidence="2" type="ORF">BT63DRAFT_451015</name>
</gene>
<dbReference type="Proteomes" id="UP000799302">
    <property type="component" value="Unassembled WGS sequence"/>
</dbReference>
<dbReference type="InterPro" id="IPR038694">
    <property type="entry name" value="DUF427_sf"/>
</dbReference>